<dbReference type="AlphaFoldDB" id="A0ABC8RPU3"/>
<accession>A0ABC8RPU3</accession>
<feature type="region of interest" description="Disordered" evidence="2">
    <location>
        <begin position="1"/>
        <end position="37"/>
    </location>
</feature>
<keyword evidence="6" id="KW-1185">Reference proteome</keyword>
<gene>
    <name evidence="5" type="ORF">ILEXP_LOCUS14821</name>
</gene>
<dbReference type="Pfam" id="PF11837">
    <property type="entry name" value="INV_N"/>
    <property type="match status" value="2"/>
</dbReference>
<evidence type="ECO:0000256" key="3">
    <source>
        <dbReference type="SAM" id="Phobius"/>
    </source>
</evidence>
<organism evidence="5 6">
    <name type="scientific">Ilex paraguariensis</name>
    <name type="common">yerba mate</name>
    <dbReference type="NCBI Taxonomy" id="185542"/>
    <lineage>
        <taxon>Eukaryota</taxon>
        <taxon>Viridiplantae</taxon>
        <taxon>Streptophyta</taxon>
        <taxon>Embryophyta</taxon>
        <taxon>Tracheophyta</taxon>
        <taxon>Spermatophyta</taxon>
        <taxon>Magnoliopsida</taxon>
        <taxon>eudicotyledons</taxon>
        <taxon>Gunneridae</taxon>
        <taxon>Pentapetalae</taxon>
        <taxon>asterids</taxon>
        <taxon>campanulids</taxon>
        <taxon>Aquifoliales</taxon>
        <taxon>Aquifoliaceae</taxon>
        <taxon>Ilex</taxon>
    </lineage>
</organism>
<evidence type="ECO:0000313" key="5">
    <source>
        <dbReference type="EMBL" id="CAK9146944.1"/>
    </source>
</evidence>
<dbReference type="EMBL" id="CAUOFW020001625">
    <property type="protein sequence ID" value="CAK9146944.1"/>
    <property type="molecule type" value="Genomic_DNA"/>
</dbReference>
<feature type="transmembrane region" description="Helical" evidence="3">
    <location>
        <begin position="144"/>
        <end position="163"/>
    </location>
</feature>
<evidence type="ECO:0000256" key="1">
    <source>
        <dbReference type="ARBA" id="ARBA00012758"/>
    </source>
</evidence>
<feature type="transmembrane region" description="Helical" evidence="3">
    <location>
        <begin position="46"/>
        <end position="65"/>
    </location>
</feature>
<keyword evidence="3" id="KW-1133">Transmembrane helix</keyword>
<dbReference type="Proteomes" id="UP001642360">
    <property type="component" value="Unassembled WGS sequence"/>
</dbReference>
<sequence>MLFSNPFRSDSESDDTNTALPYSYRPLSDETGPTVAPAKGRRPIRVIVLLLTGLLAVGLLVALMSGDGLASNGGSEMVSASVSTTNMSTSPGRIKPVARGIKEGVSAKSFVPLLGVPQFPWTREIPLSDETGPTVAPAKGRRPIRVIVLLLTGLLAVGLLVALMSGDGLASNGGSEMVSASVSTTNMSTSPGRIKPVSRGIKEGVSAKSFVPLLGVPQFPWTREMLAWQRTAFHFQPKKNWMNGMCFIFHAI</sequence>
<dbReference type="InterPro" id="IPR021792">
    <property type="entry name" value="Beta-fructofuranosidase_N"/>
</dbReference>
<evidence type="ECO:0000259" key="4">
    <source>
        <dbReference type="Pfam" id="PF11837"/>
    </source>
</evidence>
<keyword evidence="3" id="KW-0472">Membrane</keyword>
<evidence type="ECO:0000256" key="2">
    <source>
        <dbReference type="SAM" id="MobiDB-lite"/>
    </source>
</evidence>
<feature type="domain" description="Beta-fructofuranosidase N-terminal" evidence="4">
    <location>
        <begin position="126"/>
        <end position="226"/>
    </location>
</feature>
<comment type="caution">
    <text evidence="5">The sequence shown here is derived from an EMBL/GenBank/DDBJ whole genome shotgun (WGS) entry which is preliminary data.</text>
</comment>
<dbReference type="EC" id="3.2.1.26" evidence="1"/>
<protein>
    <recommendedName>
        <fullName evidence="1">beta-fructofuranosidase</fullName>
        <ecNumber evidence="1">3.2.1.26</ecNumber>
    </recommendedName>
</protein>
<evidence type="ECO:0000313" key="6">
    <source>
        <dbReference type="Proteomes" id="UP001642360"/>
    </source>
</evidence>
<name>A0ABC8RPU3_9AQUA</name>
<dbReference type="GO" id="GO:0004564">
    <property type="term" value="F:beta-fructofuranosidase activity"/>
    <property type="evidence" value="ECO:0007669"/>
    <property type="project" value="UniProtKB-EC"/>
</dbReference>
<proteinExistence type="predicted"/>
<feature type="domain" description="Beta-fructofuranosidase N-terminal" evidence="4">
    <location>
        <begin position="23"/>
        <end position="123"/>
    </location>
</feature>
<reference evidence="5 6" key="1">
    <citation type="submission" date="2024-02" db="EMBL/GenBank/DDBJ databases">
        <authorList>
            <person name="Vignale AGUSTIN F."/>
            <person name="Sosa J E."/>
            <person name="Modenutti C."/>
        </authorList>
    </citation>
    <scope>NUCLEOTIDE SEQUENCE [LARGE SCALE GENOMIC DNA]</scope>
</reference>
<keyword evidence="3" id="KW-0812">Transmembrane</keyword>